<proteinExistence type="predicted"/>
<dbReference type="AlphaFoldDB" id="J3ESG1"/>
<reference evidence="2 3" key="1">
    <citation type="journal article" date="2012" name="J. Bacteriol.">
        <title>Draft Genome Sequence of the Extremely Halophilic Archaeon Halogranum salarium B-1T.</title>
        <authorList>
            <person name="Kim K.K."/>
            <person name="Lee K.C."/>
            <person name="Lee J.S."/>
        </authorList>
    </citation>
    <scope>NUCLEOTIDE SEQUENCE [LARGE SCALE GENOMIC DNA]</scope>
    <source>
        <strain evidence="2 3">B-1</strain>
    </source>
</reference>
<dbReference type="Proteomes" id="UP000007813">
    <property type="component" value="Unassembled WGS sequence"/>
</dbReference>
<name>J3ESG1_9EURY</name>
<evidence type="ECO:0000313" key="2">
    <source>
        <dbReference type="EMBL" id="EJN56842.1"/>
    </source>
</evidence>
<dbReference type="EMBL" id="ALJD01000017">
    <property type="protein sequence ID" value="EJN56842.1"/>
    <property type="molecule type" value="Genomic_DNA"/>
</dbReference>
<accession>J3ESG1</accession>
<evidence type="ECO:0000313" key="3">
    <source>
        <dbReference type="Proteomes" id="UP000007813"/>
    </source>
</evidence>
<dbReference type="OrthoDB" id="383902at2157"/>
<sequence>MMSDEIEAEQQLSRAEIPDYFEELAENLHGDDPVPVGFKTFYVDPPTAVIFEAEVEDEGEEVGSAERDIEFELKWQTQEGDAELEELSTIRQ</sequence>
<feature type="domain" description="Amphi-Trp" evidence="1">
    <location>
        <begin position="5"/>
        <end position="83"/>
    </location>
</feature>
<gene>
    <name evidence="2" type="ORF">HSB1_46590</name>
</gene>
<organism evidence="2 3">
    <name type="scientific">Halogranum salarium B-1</name>
    <dbReference type="NCBI Taxonomy" id="1210908"/>
    <lineage>
        <taxon>Archaea</taxon>
        <taxon>Methanobacteriati</taxon>
        <taxon>Methanobacteriota</taxon>
        <taxon>Stenosarchaea group</taxon>
        <taxon>Halobacteria</taxon>
        <taxon>Halobacteriales</taxon>
        <taxon>Haloferacaceae</taxon>
    </lineage>
</organism>
<comment type="caution">
    <text evidence="2">The sequence shown here is derived from an EMBL/GenBank/DDBJ whole genome shotgun (WGS) entry which is preliminary data.</text>
</comment>
<protein>
    <recommendedName>
        <fullName evidence="1">Amphi-Trp domain-containing protein</fullName>
    </recommendedName>
</protein>
<dbReference type="NCBIfam" id="TIGR04354">
    <property type="entry name" value="amphi-Trp"/>
    <property type="match status" value="1"/>
</dbReference>
<dbReference type="eggNOG" id="arCOG04789">
    <property type="taxonomic scope" value="Archaea"/>
</dbReference>
<dbReference type="Pfam" id="PF20068">
    <property type="entry name" value="Amphi-Trp"/>
    <property type="match status" value="1"/>
</dbReference>
<evidence type="ECO:0000259" key="1">
    <source>
        <dbReference type="Pfam" id="PF20068"/>
    </source>
</evidence>
<dbReference type="InterPro" id="IPR027598">
    <property type="entry name" value="Amphi-Trp_dom"/>
</dbReference>